<dbReference type="EMBL" id="JAPJDZ010000093">
    <property type="protein sequence ID" value="MDP5138084.1"/>
    <property type="molecule type" value="Genomic_DNA"/>
</dbReference>
<evidence type="ECO:0000313" key="1">
    <source>
        <dbReference type="EMBL" id="MDP5138084.1"/>
    </source>
</evidence>
<proteinExistence type="predicted"/>
<evidence type="ECO:0000313" key="2">
    <source>
        <dbReference type="Proteomes" id="UP001231109"/>
    </source>
</evidence>
<keyword evidence="2" id="KW-1185">Reference proteome</keyword>
<feature type="non-terminal residue" evidence="1">
    <location>
        <position position="1"/>
    </location>
</feature>
<comment type="caution">
    <text evidence="1">The sequence shown here is derived from an EMBL/GenBank/DDBJ whole genome shotgun (WGS) entry which is preliminary data.</text>
</comment>
<accession>A0ABT9I3X0</accession>
<organism evidence="1 2">
    <name type="scientific">Rheinheimera baltica</name>
    <dbReference type="NCBI Taxonomy" id="67576"/>
    <lineage>
        <taxon>Bacteria</taxon>
        <taxon>Pseudomonadati</taxon>
        <taxon>Pseudomonadota</taxon>
        <taxon>Gammaproteobacteria</taxon>
        <taxon>Chromatiales</taxon>
        <taxon>Chromatiaceae</taxon>
        <taxon>Rheinheimera</taxon>
    </lineage>
</organism>
<reference evidence="1 2" key="1">
    <citation type="submission" date="2022-11" db="EMBL/GenBank/DDBJ databases">
        <title>Viruses from the air-sea interface of a natural surface slick.</title>
        <authorList>
            <person name="Rahlff J."/>
            <person name="Holmfeldt K."/>
        </authorList>
    </citation>
    <scope>NUCLEOTIDE SEQUENCE [LARGE SCALE GENOMIC DNA]</scope>
    <source>
        <strain evidence="1 2">SMS4</strain>
    </source>
</reference>
<protein>
    <submittedName>
        <fullName evidence="1">Uncharacterized protein</fullName>
    </submittedName>
</protein>
<sequence>AKHYLLRKNTAARQPFAKCQKRLNHCSGNVILSVLSVTPTAAYVAAANCRSTLAKLFTPQAHGEAQDCH</sequence>
<dbReference type="RefSeq" id="WP_305977256.1">
    <property type="nucleotide sequence ID" value="NZ_JAPJDZ010000093.1"/>
</dbReference>
<gene>
    <name evidence="1" type="ORF">ORJ04_19215</name>
</gene>
<dbReference type="Proteomes" id="UP001231109">
    <property type="component" value="Unassembled WGS sequence"/>
</dbReference>
<name>A0ABT9I3X0_9GAMM</name>